<evidence type="ECO:0008006" key="4">
    <source>
        <dbReference type="Google" id="ProtNLM"/>
    </source>
</evidence>
<dbReference type="RefSeq" id="WP_013706103.1">
    <property type="nucleotide sequence ID" value="NC_015388.1"/>
</dbReference>
<reference evidence="3" key="2">
    <citation type="submission" date="2011-03" db="EMBL/GenBank/DDBJ databases">
        <title>The complete genome of Desulfobacca acetoxidans DSM 11109.</title>
        <authorList>
            <consortium name="US DOE Joint Genome Institute (JGI-PGF)"/>
            <person name="Lucas S."/>
            <person name="Copeland A."/>
            <person name="Lapidus A."/>
            <person name="Bruce D."/>
            <person name="Goodwin L."/>
            <person name="Pitluck S."/>
            <person name="Peters L."/>
            <person name="Kyrpides N."/>
            <person name="Mavromatis K."/>
            <person name="Ivanova N."/>
            <person name="Ovchinnikova G."/>
            <person name="Teshima H."/>
            <person name="Detter J.C."/>
            <person name="Han C."/>
            <person name="Land M."/>
            <person name="Hauser L."/>
            <person name="Markowitz V."/>
            <person name="Cheng J.-F."/>
            <person name="Hugenholtz P."/>
            <person name="Woyke T."/>
            <person name="Wu D."/>
            <person name="Spring S."/>
            <person name="Schueler E."/>
            <person name="Brambilla E."/>
            <person name="Klenk H.-P."/>
            <person name="Eisen J.A."/>
        </authorList>
    </citation>
    <scope>NUCLEOTIDE SEQUENCE [LARGE SCALE GENOMIC DNA]</scope>
    <source>
        <strain evidence="3">ATCC 700848 / DSM 11109 / ASRB2</strain>
    </source>
</reference>
<dbReference type="EMBL" id="CP002629">
    <property type="protein sequence ID" value="AEB08991.1"/>
    <property type="molecule type" value="Genomic_DNA"/>
</dbReference>
<dbReference type="eggNOG" id="ENOG5032SDN">
    <property type="taxonomic scope" value="Bacteria"/>
</dbReference>
<dbReference type="HOGENOM" id="CLU_102105_0_0_7"/>
<proteinExistence type="predicted"/>
<evidence type="ECO:0000313" key="2">
    <source>
        <dbReference type="EMBL" id="AEB08991.1"/>
    </source>
</evidence>
<sequence>MQPFIQLADSFLIMFYRLTGVAWADFAIGTFTLAIIALFVGEATVRLVFRFSRKHLDEKISEADKYQNLSMDALRAGNKEAYQAANKLAKEAFGHTFFQQLTLSGAFLWPVFFALAWMQQRFLEVEIPIPGTGWSLGFIGAFIIIYAAAFVFLKVLKRILFLSRTPEPRALCSEKQ</sequence>
<feature type="transmembrane region" description="Helical" evidence="1">
    <location>
        <begin position="97"/>
        <end position="118"/>
    </location>
</feature>
<feature type="transmembrane region" description="Helical" evidence="1">
    <location>
        <begin position="138"/>
        <end position="156"/>
    </location>
</feature>
<reference evidence="2 3" key="1">
    <citation type="journal article" date="2011" name="Stand. Genomic Sci.">
        <title>Complete genome sequence of the acetate-degrading sulfate reducer Desulfobacca acetoxidans type strain (ASRB2).</title>
        <authorList>
            <person name="Goker M."/>
            <person name="Teshima H."/>
            <person name="Lapidus A."/>
            <person name="Nolan M."/>
            <person name="Lucas S."/>
            <person name="Hammon N."/>
            <person name="Deshpande S."/>
            <person name="Cheng J.F."/>
            <person name="Tapia R."/>
            <person name="Han C."/>
            <person name="Goodwin L."/>
            <person name="Pitluck S."/>
            <person name="Huntemann M."/>
            <person name="Liolios K."/>
            <person name="Ivanova N."/>
            <person name="Pagani I."/>
            <person name="Mavromatis K."/>
            <person name="Ovchinikova G."/>
            <person name="Pati A."/>
            <person name="Chen A."/>
            <person name="Palaniappan K."/>
            <person name="Land M."/>
            <person name="Hauser L."/>
            <person name="Brambilla E.M."/>
            <person name="Rohde M."/>
            <person name="Spring S."/>
            <person name="Detter J.C."/>
            <person name="Woyke T."/>
            <person name="Bristow J."/>
            <person name="Eisen J.A."/>
            <person name="Markowitz V."/>
            <person name="Hugenholtz P."/>
            <person name="Kyrpides N.C."/>
            <person name="Klenk H.P."/>
        </authorList>
    </citation>
    <scope>NUCLEOTIDE SEQUENCE [LARGE SCALE GENOMIC DNA]</scope>
    <source>
        <strain evidence="3">ATCC 700848 / DSM 11109 / ASRB2</strain>
    </source>
</reference>
<keyword evidence="3" id="KW-1185">Reference proteome</keyword>
<dbReference type="OrthoDB" id="1806539at2"/>
<keyword evidence="1" id="KW-0472">Membrane</keyword>
<evidence type="ECO:0000313" key="3">
    <source>
        <dbReference type="Proteomes" id="UP000000483"/>
    </source>
</evidence>
<dbReference type="KEGG" id="dao:Desac_1127"/>
<dbReference type="AlphaFoldDB" id="F2NCC7"/>
<gene>
    <name evidence="2" type="ordered locus">Desac_1127</name>
</gene>
<dbReference type="Proteomes" id="UP000000483">
    <property type="component" value="Chromosome"/>
</dbReference>
<keyword evidence="1" id="KW-0812">Transmembrane</keyword>
<feature type="transmembrane region" description="Helical" evidence="1">
    <location>
        <begin position="20"/>
        <end position="49"/>
    </location>
</feature>
<name>F2NCC7_DESAR</name>
<keyword evidence="1" id="KW-1133">Transmembrane helix</keyword>
<protein>
    <recommendedName>
        <fullName evidence="4">DUF106 domain-containing protein</fullName>
    </recommendedName>
</protein>
<dbReference type="STRING" id="880072.Desac_1127"/>
<accession>F2NCC7</accession>
<organism evidence="2 3">
    <name type="scientific">Desulfobacca acetoxidans (strain ATCC 700848 / DSM 11109 / ASRB2)</name>
    <dbReference type="NCBI Taxonomy" id="880072"/>
    <lineage>
        <taxon>Bacteria</taxon>
        <taxon>Pseudomonadati</taxon>
        <taxon>Thermodesulfobacteriota</taxon>
        <taxon>Desulfobaccia</taxon>
        <taxon>Desulfobaccales</taxon>
        <taxon>Desulfobaccaceae</taxon>
        <taxon>Desulfobacca</taxon>
    </lineage>
</organism>
<evidence type="ECO:0000256" key="1">
    <source>
        <dbReference type="SAM" id="Phobius"/>
    </source>
</evidence>